<feature type="domain" description="RNA-editing substrate-binding complex 6 protein" evidence="1">
    <location>
        <begin position="511"/>
        <end position="654"/>
    </location>
</feature>
<dbReference type="InterPro" id="IPR058917">
    <property type="entry name" value="RESC6_dom"/>
</dbReference>
<sequence>MNRFASSWKPQAFVSSAALIHVRRHNSSTHQNTGVASSLPPPPPPLGVFVKTSKPARQFSVELSKIRSDLRRSTTATATWHQLRGESIAALRNSPLEFVQGLDVRLVSQYLSLLEQLAIPGDDAGVQSAASWLRHQIASASDMAEQAQRLPIHNLAQCLLSLTRVRYEDAAQLLMMATPLIRHSLGDANTTTVGILLDCALFASHGEGCIIPLVADLLTPLELRSTSLSATEALQIRVSSGGNRQAFLSDSCGASCLRASSDGQHVASRCSRNVLHCAACSITIGIIGRRTLFSRLCSKNCREEVDLHSSAELVSSMLRAYASLNRDQYQEMTGPGEIGIATERIIGLLQRVMQVFDPASLSLEAFCSLYGAASSAQRSSLHYRNPPSSVTSSPSRKLLPQCFDDSLLAASNETNIAWTTMTLLHLLPALAASPTHLPLLVRLCSLRIEELLNHALADGGSAGAGAAAVAGRTTTVGISSSDLLPLLYPDVVEANETQLRKLLLLDGAWSASSMFHIVVELATKPTSKVARSLLRDVASKVCPLISTTTPTQLSVVAGCYGRMNVRHDELCEQISSRTSLLVEELTIHQITVILSSLSAVEYRNNRAFLDSAHRLRLLCHTANEVQITNLIASFARSMVWNFNLFASMADRAFVLREGLAPVQMITIMSAFSRVGFSHDEFVSFAVSKLKHRIASTAASAGSQSSSKSSLSLNDCVQLAFTASLTKLWTVELFEELAERFILEQQKMDAAQLSEALFSFARVGLKQHRIFEETSLRALAVAPSCPPLAMAHMVQAYSHVGRRNEEMFGVFSDRLLAARETFPAVVIAAILDGFAQLGIEDDRLFIEMVPRVRHVATYGCSQDVANTVRAYSTAKLWHYKLFVRLAERAIQIKSECRSLDGFAQLGIEDDRLFIEMVPRVRHVATYGCSQDVANTVRAYSTAKLWHYKLFVRLAERAIQIKSECRSQDMIDILSSYARVEMRYEKLFVEFAPKLQTLAHIFTPTDIHALVCAYGKVKVFEAALLSTLSDRVVDLMDVFDDASLDEVMSTLREASVGGQDALEQAFEKRTKNRQANDASAAS</sequence>
<feature type="domain" description="RNA-editing substrate-binding complex 6 protein" evidence="1">
    <location>
        <begin position="664"/>
        <end position="893"/>
    </location>
</feature>
<name>A0A0S4IRR5_BODSA</name>
<proteinExistence type="predicted"/>
<dbReference type="AlphaFoldDB" id="A0A0S4IRR5"/>
<dbReference type="EMBL" id="CYKH01000509">
    <property type="protein sequence ID" value="CUG03406.1"/>
    <property type="molecule type" value="Genomic_DNA"/>
</dbReference>
<evidence type="ECO:0000313" key="3">
    <source>
        <dbReference type="Proteomes" id="UP000051952"/>
    </source>
</evidence>
<accession>A0A0S4IRR5</accession>
<feature type="domain" description="RNA-editing substrate-binding complex 6 protein" evidence="1">
    <location>
        <begin position="897"/>
        <end position="1049"/>
    </location>
</feature>
<dbReference type="Pfam" id="PF26188">
    <property type="entry name" value="RESC6"/>
    <property type="match status" value="3"/>
</dbReference>
<reference evidence="3" key="1">
    <citation type="submission" date="2015-09" db="EMBL/GenBank/DDBJ databases">
        <authorList>
            <consortium name="Pathogen Informatics"/>
        </authorList>
    </citation>
    <scope>NUCLEOTIDE SEQUENCE [LARGE SCALE GENOMIC DNA]</scope>
    <source>
        <strain evidence="3">Lake Konstanz</strain>
    </source>
</reference>
<evidence type="ECO:0000313" key="2">
    <source>
        <dbReference type="EMBL" id="CUG03406.1"/>
    </source>
</evidence>
<gene>
    <name evidence="2" type="ORF">BSAL_70130</name>
</gene>
<dbReference type="CDD" id="cd23735">
    <property type="entry name" value="RESC6-like"/>
    <property type="match status" value="1"/>
</dbReference>
<dbReference type="VEuPathDB" id="TriTrypDB:BSAL_70130"/>
<protein>
    <recommendedName>
        <fullName evidence="1">RNA-editing substrate-binding complex 6 protein domain-containing protein</fullName>
    </recommendedName>
</protein>
<keyword evidence="3" id="KW-1185">Reference proteome</keyword>
<evidence type="ECO:0000259" key="1">
    <source>
        <dbReference type="Pfam" id="PF26188"/>
    </source>
</evidence>
<organism evidence="2 3">
    <name type="scientific">Bodo saltans</name>
    <name type="common">Flagellated protozoan</name>
    <dbReference type="NCBI Taxonomy" id="75058"/>
    <lineage>
        <taxon>Eukaryota</taxon>
        <taxon>Discoba</taxon>
        <taxon>Euglenozoa</taxon>
        <taxon>Kinetoplastea</taxon>
        <taxon>Metakinetoplastina</taxon>
        <taxon>Eubodonida</taxon>
        <taxon>Bodonidae</taxon>
        <taxon>Bodo</taxon>
    </lineage>
</organism>
<dbReference type="Proteomes" id="UP000051952">
    <property type="component" value="Unassembled WGS sequence"/>
</dbReference>
<dbReference type="OrthoDB" id="2019031at2759"/>